<gene>
    <name evidence="1" type="ORF">L1F29_05065</name>
</gene>
<sequence length="142" mass="14482">MVNTKPVFPKTPVASWATLNSANTGKDGSGTVATIFTAGADGARVDAIKVRALGANVATVLRIFINNGLVNSTPANNILFHEVTCPVTTANEAAAQNDTWLNFNGIDLPQLVLPPGYKINVTIGTAVSAGLAVSAIGGSYTG</sequence>
<protein>
    <submittedName>
        <fullName evidence="1">Uncharacterized protein</fullName>
    </submittedName>
</protein>
<name>A0ABY5SBC0_9BACL</name>
<proteinExistence type="predicted"/>
<dbReference type="Proteomes" id="UP001057877">
    <property type="component" value="Chromosome"/>
</dbReference>
<organism evidence="1 2">
    <name type="scientific">Paenibacillus spongiae</name>
    <dbReference type="NCBI Taxonomy" id="2909671"/>
    <lineage>
        <taxon>Bacteria</taxon>
        <taxon>Bacillati</taxon>
        <taxon>Bacillota</taxon>
        <taxon>Bacilli</taxon>
        <taxon>Bacillales</taxon>
        <taxon>Paenibacillaceae</taxon>
        <taxon>Paenibacillus</taxon>
    </lineage>
</organism>
<dbReference type="RefSeq" id="WP_258387281.1">
    <property type="nucleotide sequence ID" value="NZ_CP091430.1"/>
</dbReference>
<evidence type="ECO:0000313" key="1">
    <source>
        <dbReference type="EMBL" id="UVI31217.1"/>
    </source>
</evidence>
<evidence type="ECO:0000313" key="2">
    <source>
        <dbReference type="Proteomes" id="UP001057877"/>
    </source>
</evidence>
<dbReference type="EMBL" id="CP091430">
    <property type="protein sequence ID" value="UVI31217.1"/>
    <property type="molecule type" value="Genomic_DNA"/>
</dbReference>
<accession>A0ABY5SBC0</accession>
<reference evidence="1" key="1">
    <citation type="submission" date="2022-01" db="EMBL/GenBank/DDBJ databases">
        <title>Paenibacillus spongiae sp. nov., isolated from marine sponge.</title>
        <authorList>
            <person name="Li Z."/>
            <person name="Zhang M."/>
        </authorList>
    </citation>
    <scope>NUCLEOTIDE SEQUENCE</scope>
    <source>
        <strain evidence="1">PHS-Z3</strain>
    </source>
</reference>
<keyword evidence="2" id="KW-1185">Reference proteome</keyword>